<accession>A0A0B5DZ49</accession>
<dbReference type="HOGENOM" id="CLU_2732638_0_0_5"/>
<dbReference type="EMBL" id="CP004393">
    <property type="protein sequence ID" value="AJE45502.1"/>
    <property type="molecule type" value="Genomic_DNA"/>
</dbReference>
<reference evidence="1 2" key="1">
    <citation type="journal article" date="2014" name="Int. J. Syst. Evol. Microbiol.">
        <title>Celeribacter indicus sp. nov., a polycyclic aromatic hydrocarbon-degrading bacterium from deep-sea sediment and reclassification of Huaishuia halophila as Celeribacter halophilus comb. nov.</title>
        <authorList>
            <person name="Lai Q."/>
            <person name="Cao J."/>
            <person name="Yuan J."/>
            <person name="Li F."/>
            <person name="Shao Z."/>
        </authorList>
    </citation>
    <scope>NUCLEOTIDE SEQUENCE [LARGE SCALE GENOMIC DNA]</scope>
    <source>
        <strain evidence="1">P73</strain>
    </source>
</reference>
<gene>
    <name evidence="1" type="ORF">P73_0787</name>
</gene>
<protein>
    <submittedName>
        <fullName evidence="1">Uncharacterized protein</fullName>
    </submittedName>
</protein>
<dbReference type="AlphaFoldDB" id="A0A0B5DZ49"/>
<keyword evidence="2" id="KW-1185">Reference proteome</keyword>
<sequence length="71" mass="7604">MIGMMGGMIQNAGAMGMKVERVGREKFLDKDGEMSGLVEGRVLVQAFGADTAVILPVLEQIDFRALGRFGS</sequence>
<name>A0A0B5DZ49_9RHOB</name>
<evidence type="ECO:0000313" key="2">
    <source>
        <dbReference type="Proteomes" id="UP000031521"/>
    </source>
</evidence>
<dbReference type="STRING" id="1208324.P73_0787"/>
<dbReference type="Proteomes" id="UP000031521">
    <property type="component" value="Chromosome"/>
</dbReference>
<proteinExistence type="predicted"/>
<evidence type="ECO:0000313" key="1">
    <source>
        <dbReference type="EMBL" id="AJE45502.1"/>
    </source>
</evidence>
<organism evidence="1 2">
    <name type="scientific">Celeribacter indicus</name>
    <dbReference type="NCBI Taxonomy" id="1208324"/>
    <lineage>
        <taxon>Bacteria</taxon>
        <taxon>Pseudomonadati</taxon>
        <taxon>Pseudomonadota</taxon>
        <taxon>Alphaproteobacteria</taxon>
        <taxon>Rhodobacterales</taxon>
        <taxon>Roseobacteraceae</taxon>
        <taxon>Celeribacter</taxon>
    </lineage>
</organism>
<dbReference type="KEGG" id="cid:P73_0787"/>
<dbReference type="RefSeq" id="WP_052453028.1">
    <property type="nucleotide sequence ID" value="NZ_CP004393.1"/>
</dbReference>